<evidence type="ECO:0000256" key="1">
    <source>
        <dbReference type="ARBA" id="ARBA00001970"/>
    </source>
</evidence>
<accession>A0A060DLY1</accession>
<evidence type="ECO:0000256" key="2">
    <source>
        <dbReference type="ARBA" id="ARBA00004651"/>
    </source>
</evidence>
<evidence type="ECO:0000256" key="11">
    <source>
        <dbReference type="ARBA" id="ARBA00023136"/>
    </source>
</evidence>
<feature type="transmembrane region" description="Helical" evidence="14">
    <location>
        <begin position="171"/>
        <end position="192"/>
    </location>
</feature>
<keyword evidence="9 14" id="KW-1133">Transmembrane helix</keyword>
<keyword evidence="8" id="KW-0249">Electron transport</keyword>
<feature type="domain" description="Cytochrome b561 bacterial/Ni-hydrogenase" evidence="15">
    <location>
        <begin position="32"/>
        <end position="202"/>
    </location>
</feature>
<evidence type="ECO:0000256" key="10">
    <source>
        <dbReference type="ARBA" id="ARBA00023004"/>
    </source>
</evidence>
<dbReference type="GO" id="GO:0046872">
    <property type="term" value="F:metal ion binding"/>
    <property type="evidence" value="ECO:0007669"/>
    <property type="project" value="UniProtKB-KW"/>
</dbReference>
<evidence type="ECO:0000256" key="3">
    <source>
        <dbReference type="ARBA" id="ARBA00022448"/>
    </source>
</evidence>
<dbReference type="Pfam" id="PF01292">
    <property type="entry name" value="Ni_hydr_CYTB"/>
    <property type="match status" value="1"/>
</dbReference>
<evidence type="ECO:0000256" key="7">
    <source>
        <dbReference type="ARBA" id="ARBA00022723"/>
    </source>
</evidence>
<comment type="cofactor">
    <cofactor evidence="1">
        <name>heme b</name>
        <dbReference type="ChEBI" id="CHEBI:60344"/>
    </cofactor>
</comment>
<dbReference type="PANTHER" id="PTHR30529:SF1">
    <property type="entry name" value="CYTOCHROME B561 HOMOLOG 2"/>
    <property type="match status" value="1"/>
</dbReference>
<organism evidence="16 17">
    <name type="scientific">Azospirillum argentinense</name>
    <dbReference type="NCBI Taxonomy" id="2970906"/>
    <lineage>
        <taxon>Bacteria</taxon>
        <taxon>Pseudomonadati</taxon>
        <taxon>Pseudomonadota</taxon>
        <taxon>Alphaproteobacteria</taxon>
        <taxon>Rhodospirillales</taxon>
        <taxon>Azospirillaceae</taxon>
        <taxon>Azospirillum</taxon>
    </lineage>
</organism>
<evidence type="ECO:0000256" key="13">
    <source>
        <dbReference type="SAM" id="MobiDB-lite"/>
    </source>
</evidence>
<evidence type="ECO:0000256" key="6">
    <source>
        <dbReference type="ARBA" id="ARBA00022692"/>
    </source>
</evidence>
<reference evidence="16 17" key="1">
    <citation type="journal article" date="2014" name="Genome Announc.">
        <title>Complete Genome Sequence of the Model Rhizosphere Strain Azospirillum brasilense Az39, Successfully Applied in Agriculture.</title>
        <authorList>
            <person name="Rivera D."/>
            <person name="Revale S."/>
            <person name="Molina R."/>
            <person name="Gualpa J."/>
            <person name="Puente M."/>
            <person name="Maroniche G."/>
            <person name="Paris G."/>
            <person name="Baker D."/>
            <person name="Clavijo B."/>
            <person name="McLay K."/>
            <person name="Spaepen S."/>
            <person name="Perticari A."/>
            <person name="Vazquez M."/>
            <person name="Wisniewski-Dye F."/>
            <person name="Watkins C."/>
            <person name="Martinez-Abarca F."/>
            <person name="Vanderleyden J."/>
            <person name="Cassan F."/>
        </authorList>
    </citation>
    <scope>NUCLEOTIDE SEQUENCE [LARGE SCALE GENOMIC DNA]</scope>
    <source>
        <strain evidence="16 17">Az39</strain>
        <plasmid evidence="16">AbAZ39_p1</plasmid>
    </source>
</reference>
<keyword evidence="3" id="KW-0813">Transport</keyword>
<keyword evidence="11 14" id="KW-0472">Membrane</keyword>
<dbReference type="Proteomes" id="UP000027186">
    <property type="component" value="Plasmid AbAZ39_p1"/>
</dbReference>
<evidence type="ECO:0000256" key="14">
    <source>
        <dbReference type="SAM" id="Phobius"/>
    </source>
</evidence>
<evidence type="ECO:0000256" key="4">
    <source>
        <dbReference type="ARBA" id="ARBA00022475"/>
    </source>
</evidence>
<dbReference type="GO" id="GO:0022904">
    <property type="term" value="P:respiratory electron transport chain"/>
    <property type="evidence" value="ECO:0007669"/>
    <property type="project" value="InterPro"/>
</dbReference>
<evidence type="ECO:0000256" key="9">
    <source>
        <dbReference type="ARBA" id="ARBA00022989"/>
    </source>
</evidence>
<keyword evidence="10" id="KW-0408">Iron</keyword>
<keyword evidence="6 14" id="KW-0812">Transmembrane</keyword>
<feature type="transmembrane region" description="Helical" evidence="14">
    <location>
        <begin position="76"/>
        <end position="94"/>
    </location>
</feature>
<dbReference type="GO" id="GO:0009055">
    <property type="term" value="F:electron transfer activity"/>
    <property type="evidence" value="ECO:0007669"/>
    <property type="project" value="InterPro"/>
</dbReference>
<geneLocation type="plasmid" evidence="16 17">
    <name>AbAZ39_p1</name>
</geneLocation>
<proteinExistence type="inferred from homology"/>
<evidence type="ECO:0000313" key="16">
    <source>
        <dbReference type="EMBL" id="AIB13800.1"/>
    </source>
</evidence>
<name>A0A060DLY1_9PROT</name>
<dbReference type="RefSeq" id="WP_081863122.1">
    <property type="nucleotide sequence ID" value="NZ_CP007794.1"/>
</dbReference>
<feature type="region of interest" description="Disordered" evidence="13">
    <location>
        <begin position="1"/>
        <end position="25"/>
    </location>
</feature>
<evidence type="ECO:0000259" key="15">
    <source>
        <dbReference type="Pfam" id="PF01292"/>
    </source>
</evidence>
<sequence>MSNAYSEAAARPPVKTRPVKTRPVKTRPVKTRYDGVMLFLHWSVALLILVAFAIAQGRGLVPRGPERTALMDLHRSLGVLVLALVALRMVWRAVSPPPPMPADTAPLLLLAAKAGHLALYALMIAVPLAGVTMTQAHGHPVTFFGLFTLPTLVGENHAFGDILEKLHELFGTAIIVLAGLHAVAALVHQYVLKDGTLSRMLPWGNR</sequence>
<comment type="similarity">
    <text evidence="12">Belongs to the cytochrome b561 family.</text>
</comment>
<feature type="transmembrane region" description="Helical" evidence="14">
    <location>
        <begin position="36"/>
        <end position="55"/>
    </location>
</feature>
<comment type="subcellular location">
    <subcellularLocation>
        <location evidence="2">Cell membrane</location>
        <topology evidence="2">Multi-pass membrane protein</topology>
    </subcellularLocation>
</comment>
<feature type="transmembrane region" description="Helical" evidence="14">
    <location>
        <begin position="141"/>
        <end position="159"/>
    </location>
</feature>
<protein>
    <recommendedName>
        <fullName evidence="15">Cytochrome b561 bacterial/Ni-hydrogenase domain-containing protein</fullName>
    </recommendedName>
</protein>
<keyword evidence="7" id="KW-0479">Metal-binding</keyword>
<evidence type="ECO:0000256" key="8">
    <source>
        <dbReference type="ARBA" id="ARBA00022982"/>
    </source>
</evidence>
<keyword evidence="5" id="KW-0349">Heme</keyword>
<dbReference type="KEGG" id="abq:ABAZ39_17835"/>
<dbReference type="InterPro" id="IPR016174">
    <property type="entry name" value="Di-haem_cyt_TM"/>
</dbReference>
<gene>
    <name evidence="16" type="ORF">ABAZ39_17835</name>
</gene>
<dbReference type="SUPFAM" id="SSF81342">
    <property type="entry name" value="Transmembrane di-heme cytochromes"/>
    <property type="match status" value="1"/>
</dbReference>
<dbReference type="PANTHER" id="PTHR30529">
    <property type="entry name" value="CYTOCHROME B561"/>
    <property type="match status" value="1"/>
</dbReference>
<evidence type="ECO:0000256" key="5">
    <source>
        <dbReference type="ARBA" id="ARBA00022617"/>
    </source>
</evidence>
<evidence type="ECO:0000313" key="17">
    <source>
        <dbReference type="Proteomes" id="UP000027186"/>
    </source>
</evidence>
<dbReference type="EMBL" id="CP007794">
    <property type="protein sequence ID" value="AIB13800.1"/>
    <property type="molecule type" value="Genomic_DNA"/>
</dbReference>
<dbReference type="InterPro" id="IPR011577">
    <property type="entry name" value="Cyt_b561_bac/Ni-Hgenase"/>
</dbReference>
<evidence type="ECO:0000256" key="12">
    <source>
        <dbReference type="ARBA" id="ARBA00037975"/>
    </source>
</evidence>
<dbReference type="GO" id="GO:0005886">
    <property type="term" value="C:plasma membrane"/>
    <property type="evidence" value="ECO:0007669"/>
    <property type="project" value="UniProtKB-SubCell"/>
</dbReference>
<keyword evidence="4" id="KW-1003">Cell membrane</keyword>
<dbReference type="InterPro" id="IPR052168">
    <property type="entry name" value="Cytochrome_b561_oxidase"/>
</dbReference>
<dbReference type="AlphaFoldDB" id="A0A060DLY1"/>
<keyword evidence="16" id="KW-0614">Plasmid</keyword>
<feature type="transmembrane region" description="Helical" evidence="14">
    <location>
        <begin position="106"/>
        <end position="129"/>
    </location>
</feature>
<dbReference type="Gene3D" id="1.20.950.20">
    <property type="entry name" value="Transmembrane di-heme cytochromes, Chain C"/>
    <property type="match status" value="1"/>
</dbReference>
<dbReference type="GO" id="GO:0020037">
    <property type="term" value="F:heme binding"/>
    <property type="evidence" value="ECO:0007669"/>
    <property type="project" value="TreeGrafter"/>
</dbReference>